<dbReference type="AlphaFoldDB" id="A0A813LIH5"/>
<sequence length="306" mass="34544">MLARERESRDKLHETHLEHLQRESSSREGQNKDIHDILVKERSMREQHHATYQEFLHSERSARMQMEELLAQERHERGRHHETVGERVDSLQRTVSIFDSLIRKEMEERAKEHRRIWDAIDNHTHDLSTQVLDVANKNDDEEGSRPEMRTVLPPSRVIRPSSAGSPVTYSWSMPQTHPDPATIVSSVTRQFPGEPMTTGSMARVQSPLRELRTLPGPVTMGVAFWDSQAPARIGQAPSAYGHSLSRCGTNGSVSPQYSSGNSPMPGQKGADRPNASVERVMCGHSHYGGERSHKAEVHTGFVHHLG</sequence>
<feature type="region of interest" description="Disordered" evidence="1">
    <location>
        <begin position="1"/>
        <end position="32"/>
    </location>
</feature>
<dbReference type="EMBL" id="CAJNNW010035772">
    <property type="protein sequence ID" value="CAE8729962.1"/>
    <property type="molecule type" value="Genomic_DNA"/>
</dbReference>
<comment type="caution">
    <text evidence="2">The sequence shown here is derived from an EMBL/GenBank/DDBJ whole genome shotgun (WGS) entry which is preliminary data.</text>
</comment>
<gene>
    <name evidence="2" type="ORF">PGLA2088_LOCUS45587</name>
</gene>
<feature type="compositionally biased region" description="Polar residues" evidence="1">
    <location>
        <begin position="251"/>
        <end position="264"/>
    </location>
</feature>
<organism evidence="2 3">
    <name type="scientific">Polarella glacialis</name>
    <name type="common">Dinoflagellate</name>
    <dbReference type="NCBI Taxonomy" id="89957"/>
    <lineage>
        <taxon>Eukaryota</taxon>
        <taxon>Sar</taxon>
        <taxon>Alveolata</taxon>
        <taxon>Dinophyceae</taxon>
        <taxon>Suessiales</taxon>
        <taxon>Suessiaceae</taxon>
        <taxon>Polarella</taxon>
    </lineage>
</organism>
<evidence type="ECO:0000256" key="1">
    <source>
        <dbReference type="SAM" id="MobiDB-lite"/>
    </source>
</evidence>
<reference evidence="2" key="1">
    <citation type="submission" date="2021-02" db="EMBL/GenBank/DDBJ databases">
        <authorList>
            <person name="Dougan E. K."/>
            <person name="Rhodes N."/>
            <person name="Thang M."/>
            <person name="Chan C."/>
        </authorList>
    </citation>
    <scope>NUCLEOTIDE SEQUENCE</scope>
</reference>
<protein>
    <submittedName>
        <fullName evidence="2">Uncharacterized protein</fullName>
    </submittedName>
</protein>
<feature type="region of interest" description="Disordered" evidence="1">
    <location>
        <begin position="251"/>
        <end position="274"/>
    </location>
</feature>
<dbReference type="Proteomes" id="UP000626109">
    <property type="component" value="Unassembled WGS sequence"/>
</dbReference>
<name>A0A813LIH5_POLGL</name>
<evidence type="ECO:0000313" key="3">
    <source>
        <dbReference type="Proteomes" id="UP000626109"/>
    </source>
</evidence>
<evidence type="ECO:0000313" key="2">
    <source>
        <dbReference type="EMBL" id="CAE8729962.1"/>
    </source>
</evidence>
<accession>A0A813LIH5</accession>
<proteinExistence type="predicted"/>